<feature type="domain" description="CRAL-TRIO" evidence="1">
    <location>
        <begin position="81"/>
        <end position="240"/>
    </location>
</feature>
<evidence type="ECO:0000313" key="2">
    <source>
        <dbReference type="EMBL" id="KAJ9593638.1"/>
    </source>
</evidence>
<dbReference type="CDD" id="cd00170">
    <property type="entry name" value="SEC14"/>
    <property type="match status" value="1"/>
</dbReference>
<dbReference type="GO" id="GO:0016020">
    <property type="term" value="C:membrane"/>
    <property type="evidence" value="ECO:0007669"/>
    <property type="project" value="TreeGrafter"/>
</dbReference>
<dbReference type="Pfam" id="PF00650">
    <property type="entry name" value="CRAL_TRIO"/>
    <property type="match status" value="1"/>
</dbReference>
<dbReference type="PANTHER" id="PTHR10174">
    <property type="entry name" value="ALPHA-TOCOPHEROL TRANSFER PROTEIN-RELATED"/>
    <property type="match status" value="1"/>
</dbReference>
<dbReference type="Proteomes" id="UP001233999">
    <property type="component" value="Unassembled WGS sequence"/>
</dbReference>
<name>A0AAD8EKI8_DIPPU</name>
<dbReference type="EMBL" id="JASPKZ010003419">
    <property type="protein sequence ID" value="KAJ9593638.1"/>
    <property type="molecule type" value="Genomic_DNA"/>
</dbReference>
<dbReference type="InterPro" id="IPR036273">
    <property type="entry name" value="CRAL/TRIO_N_dom_sf"/>
</dbReference>
<evidence type="ECO:0000313" key="3">
    <source>
        <dbReference type="Proteomes" id="UP001233999"/>
    </source>
</evidence>
<dbReference type="SUPFAM" id="SSF46938">
    <property type="entry name" value="CRAL/TRIO N-terminal domain"/>
    <property type="match status" value="1"/>
</dbReference>
<comment type="caution">
    <text evidence="2">The sequence shown here is derived from an EMBL/GenBank/DDBJ whole genome shotgun (WGS) entry which is preliminary data.</text>
</comment>
<reference evidence="2" key="2">
    <citation type="submission" date="2023-05" db="EMBL/GenBank/DDBJ databases">
        <authorList>
            <person name="Fouks B."/>
        </authorList>
    </citation>
    <scope>NUCLEOTIDE SEQUENCE</scope>
    <source>
        <strain evidence="2">Stay&amp;Tobe</strain>
        <tissue evidence="2">Testes</tissue>
    </source>
</reference>
<dbReference type="AlphaFoldDB" id="A0AAD8EKI8"/>
<dbReference type="SUPFAM" id="SSF52087">
    <property type="entry name" value="CRAL/TRIO domain"/>
    <property type="match status" value="1"/>
</dbReference>
<dbReference type="PRINTS" id="PR00180">
    <property type="entry name" value="CRETINALDHBP"/>
</dbReference>
<dbReference type="PANTHER" id="PTHR10174:SF224">
    <property type="entry name" value="RETINOL-BINDING PROTEIN PINTA"/>
    <property type="match status" value="1"/>
</dbReference>
<dbReference type="PROSITE" id="PS50191">
    <property type="entry name" value="CRAL_TRIO"/>
    <property type="match status" value="1"/>
</dbReference>
<keyword evidence="3" id="KW-1185">Reference proteome</keyword>
<organism evidence="2 3">
    <name type="scientific">Diploptera punctata</name>
    <name type="common">Pacific beetle cockroach</name>
    <dbReference type="NCBI Taxonomy" id="6984"/>
    <lineage>
        <taxon>Eukaryota</taxon>
        <taxon>Metazoa</taxon>
        <taxon>Ecdysozoa</taxon>
        <taxon>Arthropoda</taxon>
        <taxon>Hexapoda</taxon>
        <taxon>Insecta</taxon>
        <taxon>Pterygota</taxon>
        <taxon>Neoptera</taxon>
        <taxon>Polyneoptera</taxon>
        <taxon>Dictyoptera</taxon>
        <taxon>Blattodea</taxon>
        <taxon>Blaberoidea</taxon>
        <taxon>Blaberidae</taxon>
        <taxon>Diplopterinae</taxon>
        <taxon>Diploptera</taxon>
    </lineage>
</organism>
<gene>
    <name evidence="2" type="ORF">L9F63_014816</name>
</gene>
<protein>
    <recommendedName>
        <fullName evidence="1">CRAL-TRIO domain-containing protein</fullName>
    </recommendedName>
</protein>
<evidence type="ECO:0000259" key="1">
    <source>
        <dbReference type="PROSITE" id="PS50191"/>
    </source>
</evidence>
<sequence length="294" mass="34033">MYFKQGVFQPPSGHQQDAEHLREWLKAQPHLPHLSDEHLYLFLNSCGYQLTKTKQTIDNYYTLRTSSPELFANRNPLLPEVQATLTKHEMIPLRWTTPEGYRVLLYRMTDHDSGRYDLNAAVKTFCMFNDMRMAEDGLCPGYIAIIDVKGLSFGHLGKFSVTTLKKIVTYLQECQPVILQAVHLINTSPVIDKLMLLSKPFIKNEIMQLIKLHQSVEELRAHVPLTHLPEDYGGQYDKAATVYAKQRTLMVEYLQWYQQEESLKVEESKRTGTKHPYLEISQGVEGSFRKLDID</sequence>
<accession>A0AAD8EKI8</accession>
<dbReference type="SMART" id="SM00516">
    <property type="entry name" value="SEC14"/>
    <property type="match status" value="1"/>
</dbReference>
<reference evidence="2" key="1">
    <citation type="journal article" date="2023" name="IScience">
        <title>Live-bearing cockroach genome reveals convergent evolutionary mechanisms linked to viviparity in insects and beyond.</title>
        <authorList>
            <person name="Fouks B."/>
            <person name="Harrison M.C."/>
            <person name="Mikhailova A.A."/>
            <person name="Marchal E."/>
            <person name="English S."/>
            <person name="Carruthers M."/>
            <person name="Jennings E.C."/>
            <person name="Chiamaka E.L."/>
            <person name="Frigard R.A."/>
            <person name="Pippel M."/>
            <person name="Attardo G.M."/>
            <person name="Benoit J.B."/>
            <person name="Bornberg-Bauer E."/>
            <person name="Tobe S.S."/>
        </authorList>
    </citation>
    <scope>NUCLEOTIDE SEQUENCE</scope>
    <source>
        <strain evidence="2">Stay&amp;Tobe</strain>
    </source>
</reference>
<proteinExistence type="predicted"/>
<dbReference type="GO" id="GO:1902936">
    <property type="term" value="F:phosphatidylinositol bisphosphate binding"/>
    <property type="evidence" value="ECO:0007669"/>
    <property type="project" value="TreeGrafter"/>
</dbReference>
<dbReference type="Gene3D" id="3.40.525.10">
    <property type="entry name" value="CRAL-TRIO lipid binding domain"/>
    <property type="match status" value="1"/>
</dbReference>
<dbReference type="InterPro" id="IPR036865">
    <property type="entry name" value="CRAL-TRIO_dom_sf"/>
</dbReference>
<dbReference type="InterPro" id="IPR001251">
    <property type="entry name" value="CRAL-TRIO_dom"/>
</dbReference>